<evidence type="ECO:0000256" key="1">
    <source>
        <dbReference type="SAM" id="Phobius"/>
    </source>
</evidence>
<sequence length="155" mass="17688">MKQSPELRYEDSPRYDTAPIAGVIILLVFVDLLLAFLIPETFWIMVGTAVFELLLFYFIIPRKYQILDDRVRILLGSPIKYDIPLSTIKEARPAGGAEAWVYFGLRLATSGKGVIELIRRGGMDVVFSPRDRQTFLEQLELAMRSASRRHDLSPK</sequence>
<dbReference type="OrthoDB" id="161598at2"/>
<keyword evidence="1" id="KW-1133">Transmembrane helix</keyword>
<feature type="transmembrane region" description="Helical" evidence="1">
    <location>
        <begin position="42"/>
        <end position="60"/>
    </location>
</feature>
<keyword evidence="1" id="KW-0812">Transmembrane</keyword>
<feature type="domain" description="Uncharacterized protein YyaB-like PH" evidence="2">
    <location>
        <begin position="63"/>
        <end position="140"/>
    </location>
</feature>
<dbReference type="KEGG" id="dfo:Dform_00052"/>
<dbReference type="Pfam" id="PF06713">
    <property type="entry name" value="bPH_4"/>
    <property type="match status" value="1"/>
</dbReference>
<keyword evidence="1" id="KW-0472">Membrane</keyword>
<keyword evidence="4" id="KW-1185">Reference proteome</keyword>
<dbReference type="EMBL" id="CP018258">
    <property type="protein sequence ID" value="APV43417.1"/>
    <property type="molecule type" value="Genomic_DNA"/>
</dbReference>
<dbReference type="Proteomes" id="UP000185934">
    <property type="component" value="Chromosome"/>
</dbReference>
<dbReference type="InterPro" id="IPR009589">
    <property type="entry name" value="PH_YyaB-like"/>
</dbReference>
<proteinExistence type="predicted"/>
<reference evidence="4" key="1">
    <citation type="submission" date="2016-11" db="EMBL/GenBank/DDBJ databases">
        <title>Dehalogenimonas formicexedens sp. nov., a chlorinated alkane respiring bacterium isolated from contaminated groundwater.</title>
        <authorList>
            <person name="Key T.A."/>
            <person name="Bowman K.S."/>
            <person name="Lee I."/>
            <person name="Chun J."/>
            <person name="Albuquerque L."/>
            <person name="da Costa M.S."/>
            <person name="Rainey F.A."/>
            <person name="Moe W.M."/>
        </authorList>
    </citation>
    <scope>NUCLEOTIDE SEQUENCE [LARGE SCALE GENOMIC DNA]</scope>
    <source>
        <strain evidence="4">NSZ-14</strain>
    </source>
</reference>
<feature type="transmembrane region" description="Helical" evidence="1">
    <location>
        <begin position="20"/>
        <end position="36"/>
    </location>
</feature>
<evidence type="ECO:0000313" key="3">
    <source>
        <dbReference type="EMBL" id="APV43417.1"/>
    </source>
</evidence>
<evidence type="ECO:0000313" key="4">
    <source>
        <dbReference type="Proteomes" id="UP000185934"/>
    </source>
</evidence>
<accession>A0A1P8F4L1</accession>
<dbReference type="RefSeq" id="WP_076003233.1">
    <property type="nucleotide sequence ID" value="NZ_CP018258.1"/>
</dbReference>
<name>A0A1P8F4L1_9CHLR</name>
<organism evidence="3 4">
    <name type="scientific">Dehalogenimonas formicexedens</name>
    <dbReference type="NCBI Taxonomy" id="1839801"/>
    <lineage>
        <taxon>Bacteria</taxon>
        <taxon>Bacillati</taxon>
        <taxon>Chloroflexota</taxon>
        <taxon>Dehalococcoidia</taxon>
        <taxon>Dehalococcoidales</taxon>
        <taxon>Dehalococcoidaceae</taxon>
        <taxon>Dehalogenimonas</taxon>
    </lineage>
</organism>
<dbReference type="AlphaFoldDB" id="A0A1P8F4L1"/>
<dbReference type="GO" id="GO:0030153">
    <property type="term" value="P:bacteriocin immunity"/>
    <property type="evidence" value="ECO:0007669"/>
    <property type="project" value="InterPro"/>
</dbReference>
<evidence type="ECO:0000259" key="2">
    <source>
        <dbReference type="Pfam" id="PF06713"/>
    </source>
</evidence>
<gene>
    <name evidence="3" type="ORF">Dform_00052</name>
</gene>
<protein>
    <submittedName>
        <fullName evidence="3">PH domain-containing protein</fullName>
    </submittedName>
</protein>